<dbReference type="GO" id="GO:0000160">
    <property type="term" value="P:phosphorelay signal transduction system"/>
    <property type="evidence" value="ECO:0007669"/>
    <property type="project" value="UniProtKB-KW"/>
</dbReference>
<keyword evidence="2" id="KW-0597">Phosphoprotein</keyword>
<evidence type="ECO:0000256" key="1">
    <source>
        <dbReference type="ARBA" id="ARBA00023012"/>
    </source>
</evidence>
<dbReference type="SMART" id="SM00448">
    <property type="entry name" value="REC"/>
    <property type="match status" value="1"/>
</dbReference>
<keyword evidence="1" id="KW-0902">Two-component regulatory system</keyword>
<feature type="domain" description="Response regulatory" evidence="3">
    <location>
        <begin position="11"/>
        <end position="125"/>
    </location>
</feature>
<protein>
    <recommendedName>
        <fullName evidence="3">Response regulatory domain-containing protein</fullName>
    </recommendedName>
</protein>
<feature type="modified residue" description="4-aspartylphosphate" evidence="2">
    <location>
        <position position="64"/>
    </location>
</feature>
<dbReference type="InterPro" id="IPR026960">
    <property type="entry name" value="RVT-Znf"/>
</dbReference>
<reference evidence="4" key="1">
    <citation type="journal article" date="2018" name="DNA Res.">
        <title>Multiple hybrid de novo genome assembly of finger millet, an orphan allotetraploid crop.</title>
        <authorList>
            <person name="Hatakeyama M."/>
            <person name="Aluri S."/>
            <person name="Balachadran M.T."/>
            <person name="Sivarajan S.R."/>
            <person name="Patrignani A."/>
            <person name="Gruter S."/>
            <person name="Poveda L."/>
            <person name="Shimizu-Inatsugi R."/>
            <person name="Baeten J."/>
            <person name="Francoijs K.J."/>
            <person name="Nataraja K.N."/>
            <person name="Reddy Y.A.N."/>
            <person name="Phadnis S."/>
            <person name="Ravikumar R.L."/>
            <person name="Schlapbach R."/>
            <person name="Sreeman S.M."/>
            <person name="Shimizu K.K."/>
        </authorList>
    </citation>
    <scope>NUCLEOTIDE SEQUENCE</scope>
</reference>
<dbReference type="PROSITE" id="PS50110">
    <property type="entry name" value="RESPONSE_REGULATORY"/>
    <property type="match status" value="1"/>
</dbReference>
<evidence type="ECO:0000256" key="2">
    <source>
        <dbReference type="PROSITE-ProRule" id="PRU00169"/>
    </source>
</evidence>
<dbReference type="GO" id="GO:0009736">
    <property type="term" value="P:cytokinin-activated signaling pathway"/>
    <property type="evidence" value="ECO:0007669"/>
    <property type="project" value="InterPro"/>
</dbReference>
<proteinExistence type="predicted"/>
<dbReference type="AlphaFoldDB" id="A0AAV5BH66"/>
<dbReference type="InterPro" id="IPR001789">
    <property type="entry name" value="Sig_transdc_resp-reg_receiver"/>
</dbReference>
<dbReference type="PANTHER" id="PTHR43874:SF151">
    <property type="entry name" value="TWO-COMPONENT RESPONSE REGULATOR FAMILY PROTEIN-RELATED"/>
    <property type="match status" value="1"/>
</dbReference>
<dbReference type="Pfam" id="PF13966">
    <property type="entry name" value="zf-RVT"/>
    <property type="match status" value="1"/>
</dbReference>
<keyword evidence="5" id="KW-1185">Reference proteome</keyword>
<dbReference type="InterPro" id="IPR011006">
    <property type="entry name" value="CheY-like_superfamily"/>
</dbReference>
<dbReference type="Gene3D" id="3.40.50.2300">
    <property type="match status" value="1"/>
</dbReference>
<sequence length="291" mass="33031">MDVDGFLAGLRVLAVDDDNVCLKILEMQLRHCKYNVTAVTHAETALEMLRARKDGDQFDLVISDVHMPDMDGFKLLELVGLEMDIPVITLKEGSNNRRITLDSWNTFLRLLPSYRQLTSEQVRDGRSTAFWTDDWCNLGPLQDVFPALYSHCTRQATTVNDALCHGSLYLPRQVRITSAANEELLLLISALPADGLLEEGHDTRALRGDLPFTTGGVYRQLHQHPLGLPFADVNWENFAPKKVQVFFWILRHEKTRTRSFLHRIHCISDSTCPFCHNNVVSSALRSTQGRD</sequence>
<dbReference type="Pfam" id="PF00072">
    <property type="entry name" value="Response_reg"/>
    <property type="match status" value="1"/>
</dbReference>
<evidence type="ECO:0000313" key="5">
    <source>
        <dbReference type="Proteomes" id="UP001054889"/>
    </source>
</evidence>
<dbReference type="Proteomes" id="UP001054889">
    <property type="component" value="Unassembled WGS sequence"/>
</dbReference>
<comment type="caution">
    <text evidence="4">The sequence shown here is derived from an EMBL/GenBank/DDBJ whole genome shotgun (WGS) entry which is preliminary data.</text>
</comment>
<organism evidence="4 5">
    <name type="scientific">Eleusine coracana subsp. coracana</name>
    <dbReference type="NCBI Taxonomy" id="191504"/>
    <lineage>
        <taxon>Eukaryota</taxon>
        <taxon>Viridiplantae</taxon>
        <taxon>Streptophyta</taxon>
        <taxon>Embryophyta</taxon>
        <taxon>Tracheophyta</taxon>
        <taxon>Spermatophyta</taxon>
        <taxon>Magnoliopsida</taxon>
        <taxon>Liliopsida</taxon>
        <taxon>Poales</taxon>
        <taxon>Poaceae</taxon>
        <taxon>PACMAD clade</taxon>
        <taxon>Chloridoideae</taxon>
        <taxon>Cynodonteae</taxon>
        <taxon>Eleusininae</taxon>
        <taxon>Eleusine</taxon>
    </lineage>
</organism>
<dbReference type="InterPro" id="IPR045279">
    <property type="entry name" value="ARR-like"/>
</dbReference>
<dbReference type="PANTHER" id="PTHR43874">
    <property type="entry name" value="TWO-COMPONENT RESPONSE REGULATOR"/>
    <property type="match status" value="1"/>
</dbReference>
<name>A0AAV5BH66_ELECO</name>
<evidence type="ECO:0000313" key="4">
    <source>
        <dbReference type="EMBL" id="GJM84985.1"/>
    </source>
</evidence>
<gene>
    <name evidence="4" type="primary">ga00707</name>
    <name evidence="4" type="ORF">PR202_ga00707</name>
</gene>
<dbReference type="SUPFAM" id="SSF52172">
    <property type="entry name" value="CheY-like"/>
    <property type="match status" value="1"/>
</dbReference>
<evidence type="ECO:0000259" key="3">
    <source>
        <dbReference type="PROSITE" id="PS50110"/>
    </source>
</evidence>
<accession>A0AAV5BH66</accession>
<reference evidence="4" key="2">
    <citation type="submission" date="2021-12" db="EMBL/GenBank/DDBJ databases">
        <title>Resequencing data analysis of finger millet.</title>
        <authorList>
            <person name="Hatakeyama M."/>
            <person name="Aluri S."/>
            <person name="Balachadran M.T."/>
            <person name="Sivarajan S.R."/>
            <person name="Poveda L."/>
            <person name="Shimizu-Inatsugi R."/>
            <person name="Schlapbach R."/>
            <person name="Sreeman S.M."/>
            <person name="Shimizu K.K."/>
        </authorList>
    </citation>
    <scope>NUCLEOTIDE SEQUENCE</scope>
</reference>
<dbReference type="EMBL" id="BQKI01000001">
    <property type="protein sequence ID" value="GJM84985.1"/>
    <property type="molecule type" value="Genomic_DNA"/>
</dbReference>